<reference evidence="2" key="2">
    <citation type="submission" date="2021-11" db="EMBL/GenBank/DDBJ databases">
        <authorList>
            <person name="Gilroy R."/>
        </authorList>
    </citation>
    <scope>NUCLEOTIDE SEQUENCE</scope>
    <source>
        <strain evidence="2">150</strain>
    </source>
</reference>
<dbReference type="InterPro" id="IPR013830">
    <property type="entry name" value="SGNH_hydro"/>
</dbReference>
<protein>
    <submittedName>
        <fullName evidence="2">GDSL-type esterase/lipase family protein</fullName>
    </submittedName>
</protein>
<sequence length="374" mass="42894">MEWNSIWGYCQIDYQSWPSKIQSDIQRITIVNNHDFSSIRMKFANLYGMEPIIFSKVSIRNLSASLDQSKEVTVLGSERVNLLPGSRLISDPIYLHANPGDVLQIETILAEPVEINGGIVTYSRRVTEVTNFDNDRLVLQKNLFKMVHENNRMQFIYGIEELLIPHDSQQTKIVFFGDSLVHQGFIVDQLTLRFLKTQKWNTSIINKGIGGSRILFGTDKNSDDYNRHGQSGLLRFEKDLYTSGPKEIIIVLHGINDILTTQYNNATEIINGLKMYKEIAHVHHSKVMICTLMPFGNSQFYSPALDEIRQEVNDWIRSSVATDDYFDLDKMVRDPLRPNCLDRNYDTGDGLHLNESGGRHIAKSMELNQIFEES</sequence>
<evidence type="ECO:0000259" key="1">
    <source>
        <dbReference type="Pfam" id="PF13472"/>
    </source>
</evidence>
<dbReference type="AlphaFoldDB" id="A0A9E4DRT5"/>
<comment type="caution">
    <text evidence="2">The sequence shown here is derived from an EMBL/GenBank/DDBJ whole genome shotgun (WGS) entry which is preliminary data.</text>
</comment>
<dbReference type="Pfam" id="PF13472">
    <property type="entry name" value="Lipase_GDSL_2"/>
    <property type="match status" value="1"/>
</dbReference>
<name>A0A9E4DRT5_9ENTE</name>
<dbReference type="InterPro" id="IPR036514">
    <property type="entry name" value="SGNH_hydro_sf"/>
</dbReference>
<dbReference type="Proteomes" id="UP000813384">
    <property type="component" value="Unassembled WGS sequence"/>
</dbReference>
<evidence type="ECO:0000313" key="3">
    <source>
        <dbReference type="Proteomes" id="UP000813384"/>
    </source>
</evidence>
<organism evidence="2 3">
    <name type="scientific">Enterococcus aquimarinus</name>
    <dbReference type="NCBI Taxonomy" id="328396"/>
    <lineage>
        <taxon>Bacteria</taxon>
        <taxon>Bacillati</taxon>
        <taxon>Bacillota</taxon>
        <taxon>Bacilli</taxon>
        <taxon>Lactobacillales</taxon>
        <taxon>Enterococcaceae</taxon>
        <taxon>Enterococcus</taxon>
    </lineage>
</organism>
<evidence type="ECO:0000313" key="2">
    <source>
        <dbReference type="EMBL" id="MCC9272896.1"/>
    </source>
</evidence>
<proteinExistence type="predicted"/>
<dbReference type="Gene3D" id="3.40.50.1110">
    <property type="entry name" value="SGNH hydrolase"/>
    <property type="match status" value="1"/>
</dbReference>
<dbReference type="PANTHER" id="PTHR43784">
    <property type="entry name" value="GDSL-LIKE LIPASE/ACYLHYDROLASE, PUTATIVE (AFU_ORTHOLOGUE AFUA_2G00820)-RELATED"/>
    <property type="match status" value="1"/>
</dbReference>
<reference evidence="2" key="1">
    <citation type="journal article" date="2021" name="PeerJ">
        <title>Extensive microbial diversity within the chicken gut microbiome revealed by metagenomics and culture.</title>
        <authorList>
            <person name="Gilroy R."/>
            <person name="Ravi A."/>
            <person name="Getino M."/>
            <person name="Pursley I."/>
            <person name="Horton D.L."/>
            <person name="Alikhan N.F."/>
            <person name="Baker D."/>
            <person name="Gharbi K."/>
            <person name="Hall N."/>
            <person name="Watson M."/>
            <person name="Adriaenssens E.M."/>
            <person name="Foster-Nyarko E."/>
            <person name="Jarju S."/>
            <person name="Secka A."/>
            <person name="Antonio M."/>
            <person name="Oren A."/>
            <person name="Chaudhuri R.R."/>
            <person name="La Ragione R."/>
            <person name="Hildebrand F."/>
            <person name="Pallen M.J."/>
        </authorList>
    </citation>
    <scope>NUCLEOTIDE SEQUENCE</scope>
    <source>
        <strain evidence="2">150</strain>
    </source>
</reference>
<feature type="domain" description="SGNH hydrolase-type esterase" evidence="1">
    <location>
        <begin position="175"/>
        <end position="357"/>
    </location>
</feature>
<dbReference type="EMBL" id="JAJJVO010000019">
    <property type="protein sequence ID" value="MCC9272896.1"/>
    <property type="molecule type" value="Genomic_DNA"/>
</dbReference>
<accession>A0A9E4DRT5</accession>
<dbReference type="PANTHER" id="PTHR43784:SF2">
    <property type="entry name" value="GDSL-LIKE LIPASE_ACYLHYDROLASE, PUTATIVE (AFU_ORTHOLOGUE AFUA_2G00820)-RELATED"/>
    <property type="match status" value="1"/>
</dbReference>
<dbReference type="SUPFAM" id="SSF52266">
    <property type="entry name" value="SGNH hydrolase"/>
    <property type="match status" value="1"/>
</dbReference>
<dbReference type="InterPro" id="IPR053140">
    <property type="entry name" value="GDSL_Rv0518-like"/>
</dbReference>
<gene>
    <name evidence="2" type="ORF">K8V42_01245</name>
</gene>